<comment type="caution">
    <text evidence="2">The sequence shown here is derived from an EMBL/GenBank/DDBJ whole genome shotgun (WGS) entry which is preliminary data.</text>
</comment>
<evidence type="ECO:0000313" key="3">
    <source>
        <dbReference type="Proteomes" id="UP000826234"/>
    </source>
</evidence>
<evidence type="ECO:0000313" key="2">
    <source>
        <dbReference type="EMBL" id="KAH0618803.1"/>
    </source>
</evidence>
<name>A0ABQ7SNE7_PHRPL</name>
<dbReference type="Proteomes" id="UP000826234">
    <property type="component" value="Unassembled WGS sequence"/>
</dbReference>
<sequence>MAKREGMIKNPVKHHNPRDHVADQRGAKTKPLQWEGSYIVHVSKAAVTSSGRKARGRPKKPEKDEEEVNISQESSEEEQ</sequence>
<dbReference type="EMBL" id="JAIPUX010005289">
    <property type="protein sequence ID" value="KAH0618803.1"/>
    <property type="molecule type" value="Genomic_DNA"/>
</dbReference>
<proteinExistence type="predicted"/>
<feature type="region of interest" description="Disordered" evidence="1">
    <location>
        <begin position="1"/>
        <end position="79"/>
    </location>
</feature>
<keyword evidence="3" id="KW-1185">Reference proteome</keyword>
<gene>
    <name evidence="2" type="ORF">JD844_018285</name>
</gene>
<reference evidence="2 3" key="1">
    <citation type="journal article" date="2022" name="Gigascience">
        <title>A chromosome-level genome assembly and annotation of the desert horned lizard, Phrynosoma platyrhinos, provides insight into chromosomal rearrangements among reptiles.</title>
        <authorList>
            <person name="Koochekian N."/>
            <person name="Ascanio A."/>
            <person name="Farleigh K."/>
            <person name="Card D.C."/>
            <person name="Schield D.R."/>
            <person name="Castoe T.A."/>
            <person name="Jezkova T."/>
        </authorList>
    </citation>
    <scope>NUCLEOTIDE SEQUENCE [LARGE SCALE GENOMIC DNA]</scope>
    <source>
        <strain evidence="2">NK-2021</strain>
    </source>
</reference>
<dbReference type="PRINTS" id="PR00930">
    <property type="entry name" value="HIGHMOBLTYIY"/>
</dbReference>
<feature type="compositionally biased region" description="Acidic residues" evidence="1">
    <location>
        <begin position="64"/>
        <end position="79"/>
    </location>
</feature>
<dbReference type="InterPro" id="IPR000116">
    <property type="entry name" value="HMGA"/>
</dbReference>
<protein>
    <submittedName>
        <fullName evidence="2">Uncharacterized protein</fullName>
    </submittedName>
</protein>
<organism evidence="2 3">
    <name type="scientific">Phrynosoma platyrhinos</name>
    <name type="common">Desert horned lizard</name>
    <dbReference type="NCBI Taxonomy" id="52577"/>
    <lineage>
        <taxon>Eukaryota</taxon>
        <taxon>Metazoa</taxon>
        <taxon>Chordata</taxon>
        <taxon>Craniata</taxon>
        <taxon>Vertebrata</taxon>
        <taxon>Euteleostomi</taxon>
        <taxon>Lepidosauria</taxon>
        <taxon>Squamata</taxon>
        <taxon>Bifurcata</taxon>
        <taxon>Unidentata</taxon>
        <taxon>Episquamata</taxon>
        <taxon>Toxicofera</taxon>
        <taxon>Iguania</taxon>
        <taxon>Phrynosomatidae</taxon>
        <taxon>Phrynosomatinae</taxon>
        <taxon>Phrynosoma</taxon>
    </lineage>
</organism>
<accession>A0ABQ7SNE7</accession>
<evidence type="ECO:0000256" key="1">
    <source>
        <dbReference type="SAM" id="MobiDB-lite"/>
    </source>
</evidence>